<dbReference type="Proteomes" id="UP000326757">
    <property type="component" value="Unassembled WGS sequence"/>
</dbReference>
<evidence type="ECO:0000313" key="1">
    <source>
        <dbReference type="EMBL" id="KAB8291785.1"/>
    </source>
</evidence>
<comment type="caution">
    <text evidence="1">The sequence shown here is derived from an EMBL/GenBank/DDBJ whole genome shotgun (WGS) entry which is preliminary data.</text>
</comment>
<gene>
    <name evidence="1" type="ORF">EYC80_006580</name>
</gene>
<name>A0A5N6JT41_MONLA</name>
<organism evidence="1 2">
    <name type="scientific">Monilinia laxa</name>
    <name type="common">Brown rot fungus</name>
    <name type="synonym">Sclerotinia laxa</name>
    <dbReference type="NCBI Taxonomy" id="61186"/>
    <lineage>
        <taxon>Eukaryota</taxon>
        <taxon>Fungi</taxon>
        <taxon>Dikarya</taxon>
        <taxon>Ascomycota</taxon>
        <taxon>Pezizomycotina</taxon>
        <taxon>Leotiomycetes</taxon>
        <taxon>Helotiales</taxon>
        <taxon>Sclerotiniaceae</taxon>
        <taxon>Monilinia</taxon>
    </lineage>
</organism>
<reference evidence="1 2" key="1">
    <citation type="submission" date="2019-06" db="EMBL/GenBank/DDBJ databases">
        <title>Genome Sequence of the Brown Rot Fungal Pathogen Monilinia laxa.</title>
        <authorList>
            <person name="De Miccolis Angelini R.M."/>
            <person name="Landi L."/>
            <person name="Abate D."/>
            <person name="Pollastro S."/>
            <person name="Romanazzi G."/>
            <person name="Faretra F."/>
        </authorList>
    </citation>
    <scope>NUCLEOTIDE SEQUENCE [LARGE SCALE GENOMIC DNA]</scope>
    <source>
        <strain evidence="1 2">Mlax316</strain>
    </source>
</reference>
<proteinExistence type="predicted"/>
<protein>
    <submittedName>
        <fullName evidence="1">Uncharacterized protein</fullName>
    </submittedName>
</protein>
<sequence>MTDSMGYPDPGNRSTIEYQYSPTTVNNTQYSLTILGGEHPTTGAFHCSDVEFNAGIDEPSDDYISNLGLHIPSTSRTSLESRARLSNNMLPSCNCFSSSWSSRQSMGSPLTYSFFQSVDNHRESEDHYQANPVLTDSSQYQFSKSNGRFAPGSSSLNSHCAHSSQPEVYSFINGSMTSSQGLALKSRSFTDRASKPEESDEVFPRVLNDMYDRVEHAFRVLSICLCDSTTADPESYSAEVDAYLSLNEFSYQLFIRGYRAKSFTKSNHEYLVPFYSSIYSQYHRMDIGESDFIRHFVHHAIKRLRWDIRSIEVHELQDAEKAKNYGYSDEYDFNPTENRVIVDMELVNLEKRFRSDIGPF</sequence>
<accession>A0A5N6JT41</accession>
<dbReference type="OrthoDB" id="10443189at2759"/>
<evidence type="ECO:0000313" key="2">
    <source>
        <dbReference type="Proteomes" id="UP000326757"/>
    </source>
</evidence>
<dbReference type="EMBL" id="VIGI01000014">
    <property type="protein sequence ID" value="KAB8291785.1"/>
    <property type="molecule type" value="Genomic_DNA"/>
</dbReference>
<keyword evidence="2" id="KW-1185">Reference proteome</keyword>
<dbReference type="AlphaFoldDB" id="A0A5N6JT41"/>